<feature type="transmembrane region" description="Helical" evidence="1">
    <location>
        <begin position="60"/>
        <end position="78"/>
    </location>
</feature>
<feature type="transmembrane region" description="Helical" evidence="1">
    <location>
        <begin position="123"/>
        <end position="142"/>
    </location>
</feature>
<feature type="transmembrane region" description="Helical" evidence="1">
    <location>
        <begin position="21"/>
        <end position="39"/>
    </location>
</feature>
<evidence type="ECO:0000313" key="3">
    <source>
        <dbReference type="Proteomes" id="UP000051841"/>
    </source>
</evidence>
<keyword evidence="1" id="KW-0472">Membrane</keyword>
<gene>
    <name evidence="2" type="ORF">IV49_GL002057</name>
</gene>
<feature type="transmembrane region" description="Helical" evidence="1">
    <location>
        <begin position="172"/>
        <end position="194"/>
    </location>
</feature>
<evidence type="ECO:0000313" key="2">
    <source>
        <dbReference type="EMBL" id="KRN44751.1"/>
    </source>
</evidence>
<keyword evidence="3" id="KW-1185">Reference proteome</keyword>
<dbReference type="Proteomes" id="UP000051841">
    <property type="component" value="Unassembled WGS sequence"/>
</dbReference>
<organism evidence="2 3">
    <name type="scientific">Kandleria vitulina DSM 20405</name>
    <dbReference type="NCBI Taxonomy" id="1410657"/>
    <lineage>
        <taxon>Bacteria</taxon>
        <taxon>Bacillati</taxon>
        <taxon>Bacillota</taxon>
        <taxon>Erysipelotrichia</taxon>
        <taxon>Erysipelotrichales</taxon>
        <taxon>Coprobacillaceae</taxon>
        <taxon>Kandleria</taxon>
    </lineage>
</organism>
<dbReference type="InterPro" id="IPR049713">
    <property type="entry name" value="Pr6Pr-like"/>
</dbReference>
<protein>
    <recommendedName>
        <fullName evidence="4">Integral membrane protein</fullName>
    </recommendedName>
</protein>
<dbReference type="PATRIC" id="fig|1410657.5.peg.2122"/>
<keyword evidence="1" id="KW-1133">Transmembrane helix</keyword>
<dbReference type="NCBIfam" id="NF038065">
    <property type="entry name" value="Pr6Pr"/>
    <property type="match status" value="1"/>
</dbReference>
<evidence type="ECO:0008006" key="4">
    <source>
        <dbReference type="Google" id="ProtNLM"/>
    </source>
</evidence>
<dbReference type="AlphaFoldDB" id="A0A0R2GV68"/>
<evidence type="ECO:0000256" key="1">
    <source>
        <dbReference type="SAM" id="Phobius"/>
    </source>
</evidence>
<comment type="caution">
    <text evidence="2">The sequence shown here is derived from an EMBL/GenBank/DDBJ whole genome shotgun (WGS) entry which is preliminary data.</text>
</comment>
<accession>A0A0R2GV68</accession>
<feature type="transmembrane region" description="Helical" evidence="1">
    <location>
        <begin position="98"/>
        <end position="116"/>
    </location>
</feature>
<dbReference type="EMBL" id="JQBL01000085">
    <property type="protein sequence ID" value="KRN44751.1"/>
    <property type="molecule type" value="Genomic_DNA"/>
</dbReference>
<keyword evidence="1" id="KW-0812">Transmembrane</keyword>
<sequence length="209" mass="24534">MVGAGLLLDLMTWTKQPRNEFLVYYTTQSNIMTWIIMAFHVRNTYKDIKNKKTYGTSNDLIPLHFLAAIWILITSLVYNVLLSSPFTLTYWTSDLHNPILHLFGPILFILDLLLFSKRKQVKSYVPLLCVTYPYLYIVLILARGSYLTNLYHGKIPQSYVVYPYFFLDVKHLGYLGVLRWVMILSVVFILLSYLMHFIYEKTHNESLCV</sequence>
<name>A0A0R2GV68_9FIRM</name>
<proteinExistence type="predicted"/>
<reference evidence="2 3" key="1">
    <citation type="journal article" date="2015" name="Genome Announc.">
        <title>Expanding the biotechnology potential of lactobacilli through comparative genomics of 213 strains and associated genera.</title>
        <authorList>
            <person name="Sun Z."/>
            <person name="Harris H.M."/>
            <person name="McCann A."/>
            <person name="Guo C."/>
            <person name="Argimon S."/>
            <person name="Zhang W."/>
            <person name="Yang X."/>
            <person name="Jeffery I.B."/>
            <person name="Cooney J.C."/>
            <person name="Kagawa T.F."/>
            <person name="Liu W."/>
            <person name="Song Y."/>
            <person name="Salvetti E."/>
            <person name="Wrobel A."/>
            <person name="Rasinkangas P."/>
            <person name="Parkhill J."/>
            <person name="Rea M.C."/>
            <person name="O'Sullivan O."/>
            <person name="Ritari J."/>
            <person name="Douillard F.P."/>
            <person name="Paul Ross R."/>
            <person name="Yang R."/>
            <person name="Briner A.E."/>
            <person name="Felis G.E."/>
            <person name="de Vos W.M."/>
            <person name="Barrangou R."/>
            <person name="Klaenhammer T.R."/>
            <person name="Caufield P.W."/>
            <person name="Cui Y."/>
            <person name="Zhang H."/>
            <person name="O'Toole P.W."/>
        </authorList>
    </citation>
    <scope>NUCLEOTIDE SEQUENCE [LARGE SCALE GENOMIC DNA]</scope>
    <source>
        <strain evidence="2 3">DSM 20405</strain>
    </source>
</reference>